<dbReference type="InterPro" id="IPR008928">
    <property type="entry name" value="6-hairpin_glycosidase_sf"/>
</dbReference>
<accession>A0ABQ6S1E9</accession>
<evidence type="ECO:0000259" key="5">
    <source>
        <dbReference type="Pfam" id="PF00149"/>
    </source>
</evidence>
<comment type="subunit">
    <text evidence="2">Monomer.</text>
</comment>
<dbReference type="InterPro" id="IPR041371">
    <property type="entry name" value="GH92_N"/>
</dbReference>
<dbReference type="Pfam" id="PF00149">
    <property type="entry name" value="Metallophos"/>
    <property type="match status" value="1"/>
</dbReference>
<feature type="domain" description="Glycosyl hydrolase family 92" evidence="6">
    <location>
        <begin position="260"/>
        <end position="700"/>
    </location>
</feature>
<dbReference type="Gene3D" id="3.60.21.10">
    <property type="match status" value="1"/>
</dbReference>
<dbReference type="Gene3D" id="2.70.98.10">
    <property type="match status" value="1"/>
</dbReference>
<evidence type="ECO:0000259" key="7">
    <source>
        <dbReference type="Pfam" id="PF17678"/>
    </source>
</evidence>
<evidence type="ECO:0000256" key="1">
    <source>
        <dbReference type="ARBA" id="ARBA00001913"/>
    </source>
</evidence>
<name>A0ABQ6S1E9_9BACT</name>
<dbReference type="Proteomes" id="UP000324870">
    <property type="component" value="Unassembled WGS sequence"/>
</dbReference>
<organism evidence="8 9">
    <name type="scientific">Alistipes finegoldii</name>
    <dbReference type="NCBI Taxonomy" id="214856"/>
    <lineage>
        <taxon>Bacteria</taxon>
        <taxon>Pseudomonadati</taxon>
        <taxon>Bacteroidota</taxon>
        <taxon>Bacteroidia</taxon>
        <taxon>Bacteroidales</taxon>
        <taxon>Rikenellaceae</taxon>
        <taxon>Alistipes</taxon>
    </lineage>
</organism>
<evidence type="ECO:0000259" key="6">
    <source>
        <dbReference type="Pfam" id="PF07971"/>
    </source>
</evidence>
<reference evidence="8 9" key="1">
    <citation type="journal article" date="2019" name="Nat. Med.">
        <title>A library of human gut bacterial isolates paired with longitudinal multiomics data enables mechanistic microbiome research.</title>
        <authorList>
            <person name="Poyet M."/>
            <person name="Groussin M."/>
            <person name="Gibbons S.M."/>
            <person name="Avila-Pacheco J."/>
            <person name="Jiang X."/>
            <person name="Kearney S.M."/>
            <person name="Perrotta A.R."/>
            <person name="Berdy B."/>
            <person name="Zhao S."/>
            <person name="Lieberman T.D."/>
            <person name="Swanson P.K."/>
            <person name="Smith M."/>
            <person name="Roesemann S."/>
            <person name="Alexander J.E."/>
            <person name="Rich S.A."/>
            <person name="Livny J."/>
            <person name="Vlamakis H."/>
            <person name="Clish C."/>
            <person name="Bullock K."/>
            <person name="Deik A."/>
            <person name="Scott J."/>
            <person name="Pierce K.A."/>
            <person name="Xavier R.J."/>
            <person name="Alm E.J."/>
        </authorList>
    </citation>
    <scope>NUCLEOTIDE SEQUENCE [LARGE SCALE GENOMIC DNA]</scope>
    <source>
        <strain evidence="8 9">BIOML-A1</strain>
    </source>
</reference>
<dbReference type="InterPro" id="IPR004843">
    <property type="entry name" value="Calcineurin-like_PHP"/>
</dbReference>
<keyword evidence="4" id="KW-0732">Signal</keyword>
<evidence type="ECO:0000256" key="3">
    <source>
        <dbReference type="ARBA" id="ARBA00022837"/>
    </source>
</evidence>
<dbReference type="Pfam" id="PF07971">
    <property type="entry name" value="Glyco_hydro_92"/>
    <property type="match status" value="1"/>
</dbReference>
<dbReference type="InterPro" id="IPR029052">
    <property type="entry name" value="Metallo-depent_PP-like"/>
</dbReference>
<dbReference type="Gene3D" id="1.20.1050.60">
    <property type="entry name" value="alpha-1,2-mannosidase"/>
    <property type="match status" value="1"/>
</dbReference>
<evidence type="ECO:0000256" key="4">
    <source>
        <dbReference type="SAM" id="SignalP"/>
    </source>
</evidence>
<protein>
    <recommendedName>
        <fullName evidence="10">Alpha-1,2-mannosidase</fullName>
    </recommendedName>
</protein>
<dbReference type="NCBIfam" id="TIGR01180">
    <property type="entry name" value="aman2_put"/>
    <property type="match status" value="1"/>
</dbReference>
<dbReference type="SUPFAM" id="SSF56300">
    <property type="entry name" value="Metallo-dependent phosphatases"/>
    <property type="match status" value="1"/>
</dbReference>
<evidence type="ECO:0000256" key="2">
    <source>
        <dbReference type="ARBA" id="ARBA00011245"/>
    </source>
</evidence>
<sequence length="968" mass="107984">MKMKIRIRSLIPVCMALAVHTASAQVQPVDYVDMFMGNRGESNCVIGPQLPHGSVNPSPQTPGGGNDGYDPLQPIRGFGQLHVSGTGWGRYGQILLSPQVGFSADEQGHDSPKSGESALPYYYAVTLDRYGIRTELAPTHNAAIYRFSFPAAEDANILLDIAHNIPQHIKPEIGGRFLGGAISYDPETGIIGGWGSYRGGFGSGAPYKVYFAAALDRAPRSVAVTDDGDGKLYARIALPPFDAPGTVLLKIAVSLRSESNARKFLAEQIPGHDFEKVKAAARETWNRRLNSIQIDTESETAKKIFYTALYHSFLMARDRTGDNPHTDSDTPHMDDHYCIWDTWRTKYPLMTLLNESYVARSINSFIERFERTGACQPTYTSSLEWEAKQGGDDVDNVIVDAWLKGVEGVDWTRAYRIVRFHALNTRSHEYLRLGWQPETGSPMSCSAALEYAYNDYCASLMAEGMGDHETARMLSQRSCSWEKLFDTSLESDGFKGFVAPRKENGQWISIDPKKTYGSWVEYFYEGNSWVYSLFAPHQFDRLAELCGGPRRTVERLEHGFSRKLIDLNNEPGFLAPYIFTHCSRADLTSKYVAQIRDTQFSLERGYPGNEDSGAMGAWYVFTSVGLFPNAGQDLYYLVSPQFERSVLTTERGARIVIEAKGLSRENRYIGSVTLNGRSLGRAWLRHGEIADGAHIVLTMSSVPNPFESGVKPEGGKTVIVQLSDPQFGYWSDNREMTREIEACGEAVRRINRLKPDLVVVTGDLVNRYDDAEQWRAFDSVISGVDKQIKVVCLPGNHDQKISGDKVDCTVFKEHYGADRFALALKGNLLLGINSSYIKHCDPEQEPAQKAWLEEQLGKSDAKVKILFTHHPFFLHEIDETDGYPVIGRSQRHSYFELFERGGLKAVYAGHLHGEAQGNYNGIEMTTTAATGKPLCHTPSGIRVITISGTEVRSKYYPINRIPEKTTDL</sequence>
<feature type="domain" description="Calcineurin-like phosphoesterase" evidence="5">
    <location>
        <begin position="719"/>
        <end position="913"/>
    </location>
</feature>
<comment type="cofactor">
    <cofactor evidence="1">
        <name>Ca(2+)</name>
        <dbReference type="ChEBI" id="CHEBI:29108"/>
    </cofactor>
</comment>
<evidence type="ECO:0008006" key="10">
    <source>
        <dbReference type="Google" id="ProtNLM"/>
    </source>
</evidence>
<dbReference type="Gene3D" id="1.20.1610.10">
    <property type="entry name" value="alpha-1,2-mannosidases domains"/>
    <property type="match status" value="1"/>
</dbReference>
<dbReference type="PANTHER" id="PTHR12143">
    <property type="entry name" value="PEPTIDE N-GLYCANASE PNGASE -RELATED"/>
    <property type="match status" value="1"/>
</dbReference>
<dbReference type="EMBL" id="VVND01000021">
    <property type="protein sequence ID" value="KAA3158158.1"/>
    <property type="molecule type" value="Genomic_DNA"/>
</dbReference>
<dbReference type="InterPro" id="IPR012939">
    <property type="entry name" value="Glyco_hydro_92"/>
</dbReference>
<feature type="signal peptide" evidence="4">
    <location>
        <begin position="1"/>
        <end position="24"/>
    </location>
</feature>
<dbReference type="InterPro" id="IPR014718">
    <property type="entry name" value="GH-type_carb-bd"/>
</dbReference>
<keyword evidence="3" id="KW-0106">Calcium</keyword>
<dbReference type="InterPro" id="IPR050883">
    <property type="entry name" value="PNGase"/>
</dbReference>
<proteinExistence type="predicted"/>
<feature type="chain" id="PRO_5045907655" description="Alpha-1,2-mannosidase" evidence="4">
    <location>
        <begin position="25"/>
        <end position="968"/>
    </location>
</feature>
<feature type="domain" description="Glycosyl hydrolase family 92 N-terminal" evidence="7">
    <location>
        <begin position="31"/>
        <end position="229"/>
    </location>
</feature>
<keyword evidence="9" id="KW-1185">Reference proteome</keyword>
<dbReference type="Pfam" id="PF17678">
    <property type="entry name" value="Glyco_hydro_92N"/>
    <property type="match status" value="1"/>
</dbReference>
<evidence type="ECO:0000313" key="9">
    <source>
        <dbReference type="Proteomes" id="UP000324870"/>
    </source>
</evidence>
<dbReference type="Gene3D" id="3.30.2080.10">
    <property type="entry name" value="GH92 mannosidase domain"/>
    <property type="match status" value="1"/>
</dbReference>
<gene>
    <name evidence="8" type="ORF">F2A26_12280</name>
</gene>
<evidence type="ECO:0000313" key="8">
    <source>
        <dbReference type="EMBL" id="KAA3158158.1"/>
    </source>
</evidence>
<comment type="caution">
    <text evidence="8">The sequence shown here is derived from an EMBL/GenBank/DDBJ whole genome shotgun (WGS) entry which is preliminary data.</text>
</comment>
<dbReference type="SUPFAM" id="SSF48208">
    <property type="entry name" value="Six-hairpin glycosidases"/>
    <property type="match status" value="1"/>
</dbReference>
<dbReference type="PANTHER" id="PTHR12143:SF43">
    <property type="entry name" value="PUTATIVE-RELATED"/>
    <property type="match status" value="1"/>
</dbReference>
<dbReference type="InterPro" id="IPR005887">
    <property type="entry name" value="GH92_a_mannosidase_put"/>
</dbReference>